<feature type="transmembrane region" description="Helical" evidence="1">
    <location>
        <begin position="316"/>
        <end position="338"/>
    </location>
</feature>
<dbReference type="SUPFAM" id="SSF103473">
    <property type="entry name" value="MFS general substrate transporter"/>
    <property type="match status" value="1"/>
</dbReference>
<feature type="transmembrane region" description="Helical" evidence="1">
    <location>
        <begin position="113"/>
        <end position="138"/>
    </location>
</feature>
<dbReference type="InterPro" id="IPR036259">
    <property type="entry name" value="MFS_trans_sf"/>
</dbReference>
<feature type="transmembrane region" description="Helical" evidence="1">
    <location>
        <begin position="72"/>
        <end position="93"/>
    </location>
</feature>
<keyword evidence="1" id="KW-0812">Transmembrane</keyword>
<sequence>MEEIAHIAGHVLEHSVADTLYLIPFLYVTYLLMEWLEHKTSGKSMEAIQRAGAAGPVVGAVVGVVPQCGFSAVASTLWAGRVITLGTLFAVYLSTSDEMLPIFLAEQVDPLTILKILGVKVMIGMVMGFVVDAVVRLARRESRQLRIRDLCEQDHCHCEDCDTCGEHLPEFDEEATAQEQASLAAEDRAALEDVDDGSPKHDHHHHTHTPIWKSALVHTVQVVLFIFIITVVLNTVLEVVGEDVLANALSDNPVLATFGAAAVGLIPNCAASVVIAELYLDGALGAGPMLAGLLVSAGVGLLVLVRTNRHAAQNVLIIAALYATGVFWGLMVGAFGIVF</sequence>
<gene>
    <name evidence="2" type="ORF">D1639_00565</name>
</gene>
<dbReference type="AlphaFoldDB" id="A0A7C9P569"/>
<evidence type="ECO:0000256" key="1">
    <source>
        <dbReference type="SAM" id="Phobius"/>
    </source>
</evidence>
<organism evidence="2">
    <name type="scientific">Muribaculaceae bacterium Z82</name>
    <dbReference type="NCBI Taxonomy" id="2304548"/>
    <lineage>
        <taxon>Bacteria</taxon>
        <taxon>Pseudomonadati</taxon>
        <taxon>Bacteroidota</taxon>
        <taxon>Bacteroidia</taxon>
        <taxon>Bacteroidales</taxon>
        <taxon>Muribaculaceae</taxon>
    </lineage>
</organism>
<dbReference type="EMBL" id="QWKH01000002">
    <property type="protein sequence ID" value="NBI33551.1"/>
    <property type="molecule type" value="Genomic_DNA"/>
</dbReference>
<feature type="transmembrane region" description="Helical" evidence="1">
    <location>
        <begin position="215"/>
        <end position="234"/>
    </location>
</feature>
<feature type="transmembrane region" description="Helical" evidence="1">
    <location>
        <begin position="19"/>
        <end position="36"/>
    </location>
</feature>
<accession>A0A7C9P569</accession>
<feature type="transmembrane region" description="Helical" evidence="1">
    <location>
        <begin position="254"/>
        <end position="276"/>
    </location>
</feature>
<name>A0A7C9P569_9BACT</name>
<keyword evidence="1" id="KW-0472">Membrane</keyword>
<proteinExistence type="predicted"/>
<dbReference type="NCBIfam" id="NF037962">
    <property type="entry name" value="arsenic_eff"/>
    <property type="match status" value="1"/>
</dbReference>
<evidence type="ECO:0008006" key="3">
    <source>
        <dbReference type="Google" id="ProtNLM"/>
    </source>
</evidence>
<comment type="caution">
    <text evidence="2">The sequence shown here is derived from an EMBL/GenBank/DDBJ whole genome shotgun (WGS) entry which is preliminary data.</text>
</comment>
<feature type="transmembrane region" description="Helical" evidence="1">
    <location>
        <begin position="283"/>
        <end position="304"/>
    </location>
</feature>
<dbReference type="InterPro" id="IPR021552">
    <property type="entry name" value="ArsP_2"/>
</dbReference>
<keyword evidence="1" id="KW-1133">Transmembrane helix</keyword>
<protein>
    <recommendedName>
        <fullName evidence="3">Arsenic efflux protein</fullName>
    </recommendedName>
</protein>
<reference evidence="2" key="1">
    <citation type="submission" date="2018-08" db="EMBL/GenBank/DDBJ databases">
        <title>Murine metabolic-syndrome-specific gut microbial biobank.</title>
        <authorList>
            <person name="Liu C."/>
        </authorList>
    </citation>
    <scope>NUCLEOTIDE SEQUENCE [LARGE SCALE GENOMIC DNA]</scope>
    <source>
        <strain evidence="2">Z82</strain>
    </source>
</reference>
<dbReference type="Pfam" id="PF11449">
    <property type="entry name" value="ArsP_2"/>
    <property type="match status" value="1"/>
</dbReference>
<evidence type="ECO:0000313" key="2">
    <source>
        <dbReference type="EMBL" id="NBI33551.1"/>
    </source>
</evidence>